<keyword evidence="1" id="KW-0732">Signal</keyword>
<name>A0A922DV37_CARIL</name>
<dbReference type="AlphaFoldDB" id="A0A922DV37"/>
<gene>
    <name evidence="2" type="ORF">I3842_10G062600</name>
</gene>
<evidence type="ECO:0000313" key="2">
    <source>
        <dbReference type="EMBL" id="KAG6691399.1"/>
    </source>
</evidence>
<protein>
    <submittedName>
        <fullName evidence="2">Uncharacterized protein</fullName>
    </submittedName>
</protein>
<dbReference type="Proteomes" id="UP000811246">
    <property type="component" value="Chromosome 10"/>
</dbReference>
<evidence type="ECO:0000313" key="3">
    <source>
        <dbReference type="Proteomes" id="UP000811246"/>
    </source>
</evidence>
<organism evidence="2 3">
    <name type="scientific">Carya illinoinensis</name>
    <name type="common">Pecan</name>
    <dbReference type="NCBI Taxonomy" id="32201"/>
    <lineage>
        <taxon>Eukaryota</taxon>
        <taxon>Viridiplantae</taxon>
        <taxon>Streptophyta</taxon>
        <taxon>Embryophyta</taxon>
        <taxon>Tracheophyta</taxon>
        <taxon>Spermatophyta</taxon>
        <taxon>Magnoliopsida</taxon>
        <taxon>eudicotyledons</taxon>
        <taxon>Gunneridae</taxon>
        <taxon>Pentapetalae</taxon>
        <taxon>rosids</taxon>
        <taxon>fabids</taxon>
        <taxon>Fagales</taxon>
        <taxon>Juglandaceae</taxon>
        <taxon>Carya</taxon>
    </lineage>
</organism>
<proteinExistence type="predicted"/>
<reference evidence="2" key="1">
    <citation type="submission" date="2021-01" db="EMBL/GenBank/DDBJ databases">
        <authorList>
            <person name="Lovell J.T."/>
            <person name="Bentley N."/>
            <person name="Bhattarai G."/>
            <person name="Jenkins J.W."/>
            <person name="Sreedasyam A."/>
            <person name="Alarcon Y."/>
            <person name="Bock C."/>
            <person name="Boston L."/>
            <person name="Carlson J."/>
            <person name="Cervantes K."/>
            <person name="Clermont K."/>
            <person name="Krom N."/>
            <person name="Kubenka K."/>
            <person name="Mamidi S."/>
            <person name="Mattison C."/>
            <person name="Monteros M."/>
            <person name="Pisani C."/>
            <person name="Plott C."/>
            <person name="Rajasekar S."/>
            <person name="Rhein H.S."/>
            <person name="Rohla C."/>
            <person name="Song M."/>
            <person name="Hilaire R.S."/>
            <person name="Shu S."/>
            <person name="Wells L."/>
            <person name="Wang X."/>
            <person name="Webber J."/>
            <person name="Heerema R.J."/>
            <person name="Klein P."/>
            <person name="Conner P."/>
            <person name="Grauke L."/>
            <person name="Grimwood J."/>
            <person name="Schmutz J."/>
            <person name="Randall J.J."/>
        </authorList>
    </citation>
    <scope>NUCLEOTIDE SEQUENCE</scope>
    <source>
        <tissue evidence="2">Leaf</tissue>
    </source>
</reference>
<comment type="caution">
    <text evidence="2">The sequence shown here is derived from an EMBL/GenBank/DDBJ whole genome shotgun (WGS) entry which is preliminary data.</text>
</comment>
<dbReference type="EMBL" id="CM031834">
    <property type="protein sequence ID" value="KAG6691399.1"/>
    <property type="molecule type" value="Genomic_DNA"/>
</dbReference>
<accession>A0A922DV37</accession>
<sequence length="134" mass="15126">MAQIMWLLWWPKSNAAAKSGSETGCTTTSTITTAVSTTCLASSDVSPPSHCYCLTKLVRKLRRHRRRSLRSTRRLSSFQYRYDPLSYSLNFDTSGNGSCLLDEDYHRFCSFSSRFVVNPRTSTPCPRLVLPSTS</sequence>
<feature type="signal peptide" evidence="1">
    <location>
        <begin position="1"/>
        <end position="16"/>
    </location>
</feature>
<feature type="chain" id="PRO_5037691130" evidence="1">
    <location>
        <begin position="17"/>
        <end position="134"/>
    </location>
</feature>
<evidence type="ECO:0000256" key="1">
    <source>
        <dbReference type="SAM" id="SignalP"/>
    </source>
</evidence>
<dbReference type="PANTHER" id="PTHR33168">
    <property type="entry name" value="STRESS INDUCED PROTEIN-RELATED"/>
    <property type="match status" value="1"/>
</dbReference>